<dbReference type="EMBL" id="UOFJ01000519">
    <property type="protein sequence ID" value="VAW70408.1"/>
    <property type="molecule type" value="Genomic_DNA"/>
</dbReference>
<protein>
    <recommendedName>
        <fullName evidence="2">Calcineurin-like phosphoesterase domain-containing protein</fullName>
    </recommendedName>
</protein>
<gene>
    <name evidence="1" type="ORF">MNBD_GAMMA10-2202</name>
</gene>
<organism evidence="1">
    <name type="scientific">hydrothermal vent metagenome</name>
    <dbReference type="NCBI Taxonomy" id="652676"/>
    <lineage>
        <taxon>unclassified sequences</taxon>
        <taxon>metagenomes</taxon>
        <taxon>ecological metagenomes</taxon>
    </lineage>
</organism>
<name>A0A3B0XQB2_9ZZZZ</name>
<reference evidence="1" key="1">
    <citation type="submission" date="2018-06" db="EMBL/GenBank/DDBJ databases">
        <authorList>
            <person name="Zhirakovskaya E."/>
        </authorList>
    </citation>
    <scope>NUCLEOTIDE SEQUENCE</scope>
</reference>
<proteinExistence type="predicted"/>
<sequence>LSQVLDDYSIDVWVYGHTHSNLDLTVKNTRIISNQAGYPSEGVKCFDSSFCISL</sequence>
<dbReference type="SUPFAM" id="SSF56300">
    <property type="entry name" value="Metallo-dependent phosphatases"/>
    <property type="match status" value="1"/>
</dbReference>
<dbReference type="AlphaFoldDB" id="A0A3B0XQB2"/>
<dbReference type="InterPro" id="IPR029052">
    <property type="entry name" value="Metallo-depent_PP-like"/>
</dbReference>
<accession>A0A3B0XQB2</accession>
<evidence type="ECO:0008006" key="2">
    <source>
        <dbReference type="Google" id="ProtNLM"/>
    </source>
</evidence>
<feature type="non-terminal residue" evidence="1">
    <location>
        <position position="1"/>
    </location>
</feature>
<evidence type="ECO:0000313" key="1">
    <source>
        <dbReference type="EMBL" id="VAW70408.1"/>
    </source>
</evidence>